<sequence length="290" mass="29058">MDHRRDAEGGLEGMVSGERRRGSAGSAGPEAAGAIDLSAASWPRVPADAVVLVPIGSTEQHGPHLPFDTDTVIASAVVAGVAERLGRGAVVAPALAFGASGEHQSFAGTVSIGHEALRFVLIELVRSLSTWAGRVVLVNGHGGNVTTLASAVPQLVAEGHRVAWVPCTVPRNSGFEGVVDAHAGRVETSLMLHLMPHAVALPLPPAGSTTPLPELFARLAESGVESVSPSGILGDPTGATAAEGEALLAGMIADATARVAAGVPDANGMLGVSVSRASSDCVEPSGEAAP</sequence>
<dbReference type="PANTHER" id="PTHR35005:SF1">
    <property type="entry name" value="2-AMINO-5-FORMYLAMINO-6-RIBOSYLAMINOPYRIMIDIN-4(3H)-ONE 5'-MONOPHOSPHATE DEFORMYLASE"/>
    <property type="match status" value="1"/>
</dbReference>
<comment type="caution">
    <text evidence="7">The sequence shown here is derived from an EMBL/GenBank/DDBJ whole genome shotgun (WGS) entry which is preliminary data.</text>
</comment>
<evidence type="ECO:0000313" key="8">
    <source>
        <dbReference type="Proteomes" id="UP001165586"/>
    </source>
</evidence>
<evidence type="ECO:0000256" key="2">
    <source>
        <dbReference type="ARBA" id="ARBA00022723"/>
    </source>
</evidence>
<feature type="region of interest" description="Disordered" evidence="6">
    <location>
        <begin position="1"/>
        <end position="30"/>
    </location>
</feature>
<dbReference type="Pfam" id="PF02633">
    <property type="entry name" value="Creatininase"/>
    <property type="match status" value="1"/>
</dbReference>
<dbReference type="InterPro" id="IPR003785">
    <property type="entry name" value="Creatininase/forma_Hydrolase"/>
</dbReference>
<comment type="cofactor">
    <cofactor evidence="1">
        <name>Zn(2+)</name>
        <dbReference type="ChEBI" id="CHEBI:29105"/>
    </cofactor>
</comment>
<evidence type="ECO:0000256" key="4">
    <source>
        <dbReference type="ARBA" id="ARBA00022833"/>
    </source>
</evidence>
<reference evidence="7" key="1">
    <citation type="submission" date="2022-08" db="EMBL/GenBank/DDBJ databases">
        <authorList>
            <person name="Deng Y."/>
            <person name="Han X.-F."/>
            <person name="Zhang Y.-Q."/>
        </authorList>
    </citation>
    <scope>NUCLEOTIDE SEQUENCE</scope>
    <source>
        <strain evidence="7">CPCC 203386</strain>
    </source>
</reference>
<evidence type="ECO:0000256" key="3">
    <source>
        <dbReference type="ARBA" id="ARBA00022801"/>
    </source>
</evidence>
<dbReference type="NCBIfam" id="TIGR03964">
    <property type="entry name" value="mycofact_creat"/>
    <property type="match status" value="1"/>
</dbReference>
<keyword evidence="4" id="KW-0862">Zinc</keyword>
<accession>A0ABT2H157</accession>
<gene>
    <name evidence="7" type="primary">mftE</name>
    <name evidence="7" type="ORF">N1032_07925</name>
</gene>
<evidence type="ECO:0000256" key="5">
    <source>
        <dbReference type="ARBA" id="ARBA00024029"/>
    </source>
</evidence>
<comment type="similarity">
    <text evidence="5">Belongs to the creatininase superfamily.</text>
</comment>
<keyword evidence="8" id="KW-1185">Reference proteome</keyword>
<evidence type="ECO:0000256" key="1">
    <source>
        <dbReference type="ARBA" id="ARBA00001947"/>
    </source>
</evidence>
<keyword evidence="2" id="KW-0479">Metal-binding</keyword>
<organism evidence="7 8">
    <name type="scientific">Herbiconiux daphne</name>
    <dbReference type="NCBI Taxonomy" id="2970914"/>
    <lineage>
        <taxon>Bacteria</taxon>
        <taxon>Bacillati</taxon>
        <taxon>Actinomycetota</taxon>
        <taxon>Actinomycetes</taxon>
        <taxon>Micrococcales</taxon>
        <taxon>Microbacteriaceae</taxon>
        <taxon>Herbiconiux</taxon>
    </lineage>
</organism>
<dbReference type="EMBL" id="JANLCJ010000002">
    <property type="protein sequence ID" value="MCS5733665.1"/>
    <property type="molecule type" value="Genomic_DNA"/>
</dbReference>
<proteinExistence type="inferred from homology"/>
<dbReference type="Proteomes" id="UP001165586">
    <property type="component" value="Unassembled WGS sequence"/>
</dbReference>
<protein>
    <submittedName>
        <fullName evidence="7">Mycofactocin biosynthesis peptidyl-dipeptidase MftE</fullName>
    </submittedName>
</protein>
<dbReference type="Gene3D" id="3.40.50.10310">
    <property type="entry name" value="Creatininase"/>
    <property type="match status" value="1"/>
</dbReference>
<evidence type="ECO:0000256" key="6">
    <source>
        <dbReference type="SAM" id="MobiDB-lite"/>
    </source>
</evidence>
<name>A0ABT2H157_9MICO</name>
<dbReference type="SUPFAM" id="SSF102215">
    <property type="entry name" value="Creatininase"/>
    <property type="match status" value="1"/>
</dbReference>
<keyword evidence="3" id="KW-0378">Hydrolase</keyword>
<dbReference type="RefSeq" id="WP_259538482.1">
    <property type="nucleotide sequence ID" value="NZ_JANLCJ010000002.1"/>
</dbReference>
<dbReference type="InterPro" id="IPR023871">
    <property type="entry name" value="MftE"/>
</dbReference>
<dbReference type="InterPro" id="IPR024087">
    <property type="entry name" value="Creatininase-like_sf"/>
</dbReference>
<dbReference type="PANTHER" id="PTHR35005">
    <property type="entry name" value="3-DEHYDRO-SCYLLO-INOSOSE HYDROLASE"/>
    <property type="match status" value="1"/>
</dbReference>
<evidence type="ECO:0000313" key="7">
    <source>
        <dbReference type="EMBL" id="MCS5733665.1"/>
    </source>
</evidence>